<gene>
    <name evidence="2" type="ORF">B0H17DRAFT_1146139</name>
</gene>
<feature type="compositionally biased region" description="Polar residues" evidence="1">
    <location>
        <begin position="159"/>
        <end position="172"/>
    </location>
</feature>
<dbReference type="AlphaFoldDB" id="A0AAD7CPD2"/>
<accession>A0AAD7CPD2</accession>
<reference evidence="2" key="1">
    <citation type="submission" date="2023-03" db="EMBL/GenBank/DDBJ databases">
        <title>Massive genome expansion in bonnet fungi (Mycena s.s.) driven by repeated elements and novel gene families across ecological guilds.</title>
        <authorList>
            <consortium name="Lawrence Berkeley National Laboratory"/>
            <person name="Harder C.B."/>
            <person name="Miyauchi S."/>
            <person name="Viragh M."/>
            <person name="Kuo A."/>
            <person name="Thoen E."/>
            <person name="Andreopoulos B."/>
            <person name="Lu D."/>
            <person name="Skrede I."/>
            <person name="Drula E."/>
            <person name="Henrissat B."/>
            <person name="Morin E."/>
            <person name="Kohler A."/>
            <person name="Barry K."/>
            <person name="LaButti K."/>
            <person name="Morin E."/>
            <person name="Salamov A."/>
            <person name="Lipzen A."/>
            <person name="Mereny Z."/>
            <person name="Hegedus B."/>
            <person name="Baldrian P."/>
            <person name="Stursova M."/>
            <person name="Weitz H."/>
            <person name="Taylor A."/>
            <person name="Grigoriev I.V."/>
            <person name="Nagy L.G."/>
            <person name="Martin F."/>
            <person name="Kauserud H."/>
        </authorList>
    </citation>
    <scope>NUCLEOTIDE SEQUENCE</scope>
    <source>
        <strain evidence="2">CBHHK067</strain>
    </source>
</reference>
<evidence type="ECO:0000313" key="3">
    <source>
        <dbReference type="Proteomes" id="UP001221757"/>
    </source>
</evidence>
<keyword evidence="3" id="KW-1185">Reference proteome</keyword>
<proteinExistence type="predicted"/>
<evidence type="ECO:0000313" key="2">
    <source>
        <dbReference type="EMBL" id="KAJ7656596.1"/>
    </source>
</evidence>
<protein>
    <submittedName>
        <fullName evidence="2">Uncharacterized protein</fullName>
    </submittedName>
</protein>
<dbReference type="EMBL" id="JARKIE010000299">
    <property type="protein sequence ID" value="KAJ7656596.1"/>
    <property type="molecule type" value="Genomic_DNA"/>
</dbReference>
<sequence>MTRLIRTSFDIFTVVKFALKPPQRRPPIGTRRNLDASGQNLGKLCAEDSVTIIDYEDSGLTEDSMTIKDHKIMERRFITTIDGMQDSKTIKDHQRTPKPPPALYRISDFPDVRRTYGCLRAVWVGNYNPAGIRTRVVPFQSHHFFLPSFPHPPLAGPSPFSSPAQPSTQDDPSQVGLKPSFDSLIKLSMRTAKLHACYCSLNTTQIETTRLQVLRVTHQSSQDLALACKTFLVCQTQVARSHVLGLYSVFEHLHGPHIIVSGI</sequence>
<dbReference type="Proteomes" id="UP001221757">
    <property type="component" value="Unassembled WGS sequence"/>
</dbReference>
<name>A0AAD7CPD2_MYCRO</name>
<evidence type="ECO:0000256" key="1">
    <source>
        <dbReference type="SAM" id="MobiDB-lite"/>
    </source>
</evidence>
<comment type="caution">
    <text evidence="2">The sequence shown here is derived from an EMBL/GenBank/DDBJ whole genome shotgun (WGS) entry which is preliminary data.</text>
</comment>
<feature type="region of interest" description="Disordered" evidence="1">
    <location>
        <begin position="156"/>
        <end position="175"/>
    </location>
</feature>
<organism evidence="2 3">
    <name type="scientific">Mycena rosella</name>
    <name type="common">Pink bonnet</name>
    <name type="synonym">Agaricus rosellus</name>
    <dbReference type="NCBI Taxonomy" id="1033263"/>
    <lineage>
        <taxon>Eukaryota</taxon>
        <taxon>Fungi</taxon>
        <taxon>Dikarya</taxon>
        <taxon>Basidiomycota</taxon>
        <taxon>Agaricomycotina</taxon>
        <taxon>Agaricomycetes</taxon>
        <taxon>Agaricomycetidae</taxon>
        <taxon>Agaricales</taxon>
        <taxon>Marasmiineae</taxon>
        <taxon>Mycenaceae</taxon>
        <taxon>Mycena</taxon>
    </lineage>
</organism>